<dbReference type="EMBL" id="BHXC01000006">
    <property type="protein sequence ID" value="GCB89424.1"/>
    <property type="molecule type" value="Genomic_DNA"/>
</dbReference>
<evidence type="ECO:0000259" key="1">
    <source>
        <dbReference type="Pfam" id="PF01738"/>
    </source>
</evidence>
<accession>A0A401QVK6</accession>
<reference evidence="2 3" key="1">
    <citation type="journal article" date="2019" name="Microbiol. Resour. Announc.">
        <title>Draft Genome Sequence of the Most Traditional epsilon-Poly-l-Lysine Producer, Streptomyces albulus NBRC14147.</title>
        <authorList>
            <person name="Yamanaka K."/>
            <person name="Hamano Y."/>
        </authorList>
    </citation>
    <scope>NUCLEOTIDE SEQUENCE [LARGE SCALE GENOMIC DNA]</scope>
    <source>
        <strain evidence="2 3">NBRC 14147</strain>
    </source>
</reference>
<comment type="caution">
    <text evidence="2">The sequence shown here is derived from an EMBL/GenBank/DDBJ whole genome shotgun (WGS) entry which is preliminary data.</text>
</comment>
<sequence length="93" mass="9744">MLCHACVPATEFGPAWPQGVPVQVHGMAADPLFVDEGDLDAARPLVASTARAELFLYPGDRHCFADRSLASHDAGAAALLLDQVLGFLTALDA</sequence>
<name>A0A401QVK6_STRNR</name>
<dbReference type="InterPro" id="IPR002925">
    <property type="entry name" value="Dienelactn_hydro"/>
</dbReference>
<proteinExistence type="predicted"/>
<dbReference type="Gene3D" id="3.40.50.1820">
    <property type="entry name" value="alpha/beta hydrolase"/>
    <property type="match status" value="1"/>
</dbReference>
<organism evidence="2 3">
    <name type="scientific">Streptomyces noursei</name>
    <name type="common">Streptomyces albulus</name>
    <dbReference type="NCBI Taxonomy" id="1971"/>
    <lineage>
        <taxon>Bacteria</taxon>
        <taxon>Bacillati</taxon>
        <taxon>Actinomycetota</taxon>
        <taxon>Actinomycetes</taxon>
        <taxon>Kitasatosporales</taxon>
        <taxon>Streptomycetaceae</taxon>
        <taxon>Streptomyces</taxon>
    </lineage>
</organism>
<evidence type="ECO:0000313" key="3">
    <source>
        <dbReference type="Proteomes" id="UP000288351"/>
    </source>
</evidence>
<dbReference type="Proteomes" id="UP000288351">
    <property type="component" value="Unassembled WGS sequence"/>
</dbReference>
<evidence type="ECO:0000313" key="2">
    <source>
        <dbReference type="EMBL" id="GCB89424.1"/>
    </source>
</evidence>
<dbReference type="GO" id="GO:0016787">
    <property type="term" value="F:hydrolase activity"/>
    <property type="evidence" value="ECO:0007669"/>
    <property type="project" value="InterPro"/>
</dbReference>
<gene>
    <name evidence="2" type="ORF">SALB_02099</name>
</gene>
<dbReference type="InterPro" id="IPR029058">
    <property type="entry name" value="AB_hydrolase_fold"/>
</dbReference>
<protein>
    <recommendedName>
        <fullName evidence="1">Dienelactone hydrolase domain-containing protein</fullName>
    </recommendedName>
</protein>
<dbReference type="Pfam" id="PF01738">
    <property type="entry name" value="DLH"/>
    <property type="match status" value="1"/>
</dbReference>
<dbReference type="AlphaFoldDB" id="A0A401QVK6"/>
<feature type="domain" description="Dienelactone hydrolase" evidence="1">
    <location>
        <begin position="20"/>
        <end position="89"/>
    </location>
</feature>